<dbReference type="OrthoDB" id="5827953at2759"/>
<feature type="chain" id="PRO_5002079880" evidence="1">
    <location>
        <begin position="20"/>
        <end position="127"/>
    </location>
</feature>
<gene>
    <name evidence="2" type="ORF">Tcan_16725</name>
</gene>
<accession>A0A0B2VAT6</accession>
<evidence type="ECO:0000313" key="2">
    <source>
        <dbReference type="EMBL" id="KHN78579.1"/>
    </source>
</evidence>
<sequence>MKLHFICACVLAVGISTQASPSWFFTSLDNDDNLSLGKKSYSTIPPRGASMISGRGFAPGFFERPALQLYMTKRAVRKGSLAPRGATMVSGRGFGPGFFDSRSYFIRKRSIQVPSVLMQAEQLSKWS</sequence>
<protein>
    <submittedName>
        <fullName evidence="2">Uncharacterized protein</fullName>
    </submittedName>
</protein>
<dbReference type="AlphaFoldDB" id="A0A0B2VAT6"/>
<reference evidence="2 3" key="1">
    <citation type="submission" date="2014-11" db="EMBL/GenBank/DDBJ databases">
        <title>Genetic blueprint of the zoonotic pathogen Toxocara canis.</title>
        <authorList>
            <person name="Zhu X.-Q."/>
            <person name="Korhonen P.K."/>
            <person name="Cai H."/>
            <person name="Young N.D."/>
            <person name="Nejsum P."/>
            <person name="von Samson-Himmelstjerna G."/>
            <person name="Boag P.R."/>
            <person name="Tan P."/>
            <person name="Li Q."/>
            <person name="Min J."/>
            <person name="Yang Y."/>
            <person name="Wang X."/>
            <person name="Fang X."/>
            <person name="Hall R.S."/>
            <person name="Hofmann A."/>
            <person name="Sternberg P.W."/>
            <person name="Jex A.R."/>
            <person name="Gasser R.B."/>
        </authorList>
    </citation>
    <scope>NUCLEOTIDE SEQUENCE [LARGE SCALE GENOMIC DNA]</scope>
    <source>
        <strain evidence="2">PN_DK_2014</strain>
    </source>
</reference>
<keyword evidence="3" id="KW-1185">Reference proteome</keyword>
<comment type="caution">
    <text evidence="2">The sequence shown here is derived from an EMBL/GenBank/DDBJ whole genome shotgun (WGS) entry which is preliminary data.</text>
</comment>
<dbReference type="Proteomes" id="UP000031036">
    <property type="component" value="Unassembled WGS sequence"/>
</dbReference>
<keyword evidence="1" id="KW-0732">Signal</keyword>
<organism evidence="2 3">
    <name type="scientific">Toxocara canis</name>
    <name type="common">Canine roundworm</name>
    <dbReference type="NCBI Taxonomy" id="6265"/>
    <lineage>
        <taxon>Eukaryota</taxon>
        <taxon>Metazoa</taxon>
        <taxon>Ecdysozoa</taxon>
        <taxon>Nematoda</taxon>
        <taxon>Chromadorea</taxon>
        <taxon>Rhabditida</taxon>
        <taxon>Spirurina</taxon>
        <taxon>Ascaridomorpha</taxon>
        <taxon>Ascaridoidea</taxon>
        <taxon>Toxocaridae</taxon>
        <taxon>Toxocara</taxon>
    </lineage>
</organism>
<evidence type="ECO:0000256" key="1">
    <source>
        <dbReference type="SAM" id="SignalP"/>
    </source>
</evidence>
<evidence type="ECO:0000313" key="3">
    <source>
        <dbReference type="Proteomes" id="UP000031036"/>
    </source>
</evidence>
<feature type="signal peptide" evidence="1">
    <location>
        <begin position="1"/>
        <end position="19"/>
    </location>
</feature>
<name>A0A0B2VAT6_TOXCA</name>
<dbReference type="EMBL" id="JPKZ01002083">
    <property type="protein sequence ID" value="KHN78579.1"/>
    <property type="molecule type" value="Genomic_DNA"/>
</dbReference>
<proteinExistence type="predicted"/>